<feature type="domain" description="Adenosine deaminase" evidence="6">
    <location>
        <begin position="236"/>
        <end position="524"/>
    </location>
</feature>
<dbReference type="AlphaFoldDB" id="A0A078BBW4"/>
<dbReference type="PANTHER" id="PTHR11409:SF39">
    <property type="entry name" value="ADENOSINE DEAMINASE 2"/>
    <property type="match status" value="1"/>
</dbReference>
<dbReference type="InterPro" id="IPR032466">
    <property type="entry name" value="Metal_Hydrolase"/>
</dbReference>
<reference evidence="7 8" key="1">
    <citation type="submission" date="2014-06" db="EMBL/GenBank/DDBJ databases">
        <authorList>
            <person name="Swart Estienne"/>
        </authorList>
    </citation>
    <scope>NUCLEOTIDE SEQUENCE [LARGE SCALE GENOMIC DNA]</scope>
    <source>
        <strain evidence="7 8">130c</strain>
    </source>
</reference>
<evidence type="ECO:0000313" key="8">
    <source>
        <dbReference type="Proteomes" id="UP000039865"/>
    </source>
</evidence>
<gene>
    <name evidence="7" type="primary">Contig10644.g11363</name>
    <name evidence="7" type="ORF">STYLEM_20233</name>
</gene>
<evidence type="ECO:0000259" key="6">
    <source>
        <dbReference type="Pfam" id="PF00962"/>
    </source>
</evidence>
<evidence type="ECO:0000256" key="2">
    <source>
        <dbReference type="ARBA" id="ARBA00005058"/>
    </source>
</evidence>
<comment type="cofactor">
    <cofactor evidence="1">
        <name>Zn(2+)</name>
        <dbReference type="ChEBI" id="CHEBI:29105"/>
    </cofactor>
</comment>
<comment type="pathway">
    <text evidence="2">Purine metabolism; purine nucleoside salvage.</text>
</comment>
<evidence type="ECO:0000256" key="4">
    <source>
        <dbReference type="ARBA" id="ARBA00022726"/>
    </source>
</evidence>
<protein>
    <submittedName>
        <fullName evidence="7">Adenosine amp deaminase family protein</fullName>
    </submittedName>
</protein>
<keyword evidence="8" id="KW-1185">Reference proteome</keyword>
<evidence type="ECO:0000256" key="5">
    <source>
        <dbReference type="ARBA" id="ARBA00022801"/>
    </source>
</evidence>
<evidence type="ECO:0000256" key="1">
    <source>
        <dbReference type="ARBA" id="ARBA00001947"/>
    </source>
</evidence>
<organism evidence="7 8">
    <name type="scientific">Stylonychia lemnae</name>
    <name type="common">Ciliate</name>
    <dbReference type="NCBI Taxonomy" id="5949"/>
    <lineage>
        <taxon>Eukaryota</taxon>
        <taxon>Sar</taxon>
        <taxon>Alveolata</taxon>
        <taxon>Ciliophora</taxon>
        <taxon>Intramacronucleata</taxon>
        <taxon>Spirotrichea</taxon>
        <taxon>Stichotrichia</taxon>
        <taxon>Sporadotrichida</taxon>
        <taxon>Oxytrichidae</taxon>
        <taxon>Stylonychinae</taxon>
        <taxon>Stylonychia</taxon>
    </lineage>
</organism>
<evidence type="ECO:0000256" key="3">
    <source>
        <dbReference type="ARBA" id="ARBA00022723"/>
    </source>
</evidence>
<dbReference type="GO" id="GO:0004000">
    <property type="term" value="F:adenosine deaminase activity"/>
    <property type="evidence" value="ECO:0007669"/>
    <property type="project" value="TreeGrafter"/>
</dbReference>
<dbReference type="SUPFAM" id="SSF51556">
    <property type="entry name" value="Metallo-dependent hydrolases"/>
    <property type="match status" value="1"/>
</dbReference>
<dbReference type="PANTHER" id="PTHR11409">
    <property type="entry name" value="ADENOSINE DEAMINASE"/>
    <property type="match status" value="1"/>
</dbReference>
<dbReference type="InParanoid" id="A0A078BBW4"/>
<evidence type="ECO:0000313" key="7">
    <source>
        <dbReference type="EMBL" id="CDW91083.1"/>
    </source>
</evidence>
<proteinExistence type="predicted"/>
<dbReference type="Pfam" id="PF00962">
    <property type="entry name" value="A_deaminase"/>
    <property type="match status" value="1"/>
</dbReference>
<dbReference type="FunCoup" id="A0A078BBW4">
    <property type="interactions" value="42"/>
</dbReference>
<dbReference type="GO" id="GO:0006154">
    <property type="term" value="P:adenosine catabolic process"/>
    <property type="evidence" value="ECO:0007669"/>
    <property type="project" value="TreeGrafter"/>
</dbReference>
<dbReference type="Gene3D" id="3.20.20.140">
    <property type="entry name" value="Metal-dependent hydrolases"/>
    <property type="match status" value="1"/>
</dbReference>
<dbReference type="GO" id="GO:0046103">
    <property type="term" value="P:inosine biosynthetic process"/>
    <property type="evidence" value="ECO:0007669"/>
    <property type="project" value="TreeGrafter"/>
</dbReference>
<dbReference type="InterPro" id="IPR006330">
    <property type="entry name" value="Ado/ade_deaminase"/>
</dbReference>
<keyword evidence="4" id="KW-0660">Purine salvage</keyword>
<dbReference type="UniPathway" id="UPA00606"/>
<dbReference type="InterPro" id="IPR001365">
    <property type="entry name" value="A_deaminase_dom"/>
</dbReference>
<dbReference type="EMBL" id="CCKQ01019074">
    <property type="protein sequence ID" value="CDW91083.1"/>
    <property type="molecule type" value="Genomic_DNA"/>
</dbReference>
<keyword evidence="5" id="KW-0378">Hydrolase</keyword>
<dbReference type="OrthoDB" id="409444at2759"/>
<sequence length="542" mass="63441">MELLRSATEAWNEDYFLANSNNLEIERTLATQHNTLNRALSTRAQEVLNKERSILFEQVLPDEPLNRVIEIDFDEDSIDVEEYMRKRIALIQATRKDHFSAGIQLQKIDIYAEKKLMKLRDELYEEDQSIITGFFFDKYQKLQKSRLYEALKMMPKPAVHHCHLTAAAPIDYLIRLTYYDFVYYNDREQLFKVSRNGVNLDGYQQVTTLRKYWSNSVTFDNYIKQKILMGRDQCACQESHTIWQAFQPKFMLTCDLYNHYEFFEKILFKVCKVFIKEMVFVLELRHIFGMVIDDNGNPIGVPEEIKIFKRVLDKIKRDYPLFTVRLIICGLKIIGHDHCLKMMKATTEAQYLSELVVGWDMVNEEDAFAPILDYVKMIKEYQGHTDVDVVLHAGESCDRSNTNVIDAVLLGTKRIGHGFGLAKHPHLQEIVKKQNICIECCPVSNIILGYTLDLRCHPVRAFLHQGLPVSISPDDPGFFDAEGVTLDYLYAFMAWELDLADLKQLCINSLNYSLITDDEKEKIRPFFEERWVRFLEFVRGKF</sequence>
<dbReference type="Proteomes" id="UP000039865">
    <property type="component" value="Unassembled WGS sequence"/>
</dbReference>
<dbReference type="OMA" id="FQACFGP"/>
<dbReference type="GO" id="GO:0046872">
    <property type="term" value="F:metal ion binding"/>
    <property type="evidence" value="ECO:0007669"/>
    <property type="project" value="UniProtKB-KW"/>
</dbReference>
<keyword evidence="3" id="KW-0479">Metal-binding</keyword>
<name>A0A078BBW4_STYLE</name>
<dbReference type="GO" id="GO:0006166">
    <property type="term" value="P:purine ribonucleoside salvage"/>
    <property type="evidence" value="ECO:0007669"/>
    <property type="project" value="UniProtKB-KW"/>
</dbReference>
<accession>A0A078BBW4</accession>